<proteinExistence type="predicted"/>
<keyword evidence="3" id="KW-1185">Reference proteome</keyword>
<gene>
    <name evidence="2" type="ORF">HYFRA_00007015</name>
</gene>
<evidence type="ECO:0000313" key="2">
    <source>
        <dbReference type="EMBL" id="CAG8950518.1"/>
    </source>
</evidence>
<sequence length="411" mass="45547">MESMLTQNDEDAPQSDMVEHVEAPKMALPDIEDESQEVEHTLPSTLPTSKTTSIDITSLSPEVQEYLTESIMPPIHQKKLILFMLEHKTGKTPASLSAPWTAFLDSLGYTHECLSKEQKKELRDKTQRKMYYLFNKMERVGAARMKEGDEEGRKSKGGKKVLYEFADWCELWSEEDWDGDFGRPEGFAGEGFDDEENMQKVEAAAKAKIKSVKEKTLAGKVDTVGVAKAKAKVVKQKGPGGKATKSSKPKAGRGITVIIPGKVTTIAGTGYATPGDSFSGYPQVVAANELDVHSDNDADVEMDGDEDWEVFNEPIPEGWKIKDGFVVKKIYEDGMGRPLVLTPKDEGYFGPADGIAEEFLRPESEGRYYPDENLEMPEYLDVVAPEKNKENRVGHCPGCTCSYLSPLDEAL</sequence>
<accession>A0A9N9KPR4</accession>
<organism evidence="2 3">
    <name type="scientific">Hymenoscyphus fraxineus</name>
    <dbReference type="NCBI Taxonomy" id="746836"/>
    <lineage>
        <taxon>Eukaryota</taxon>
        <taxon>Fungi</taxon>
        <taxon>Dikarya</taxon>
        <taxon>Ascomycota</taxon>
        <taxon>Pezizomycotina</taxon>
        <taxon>Leotiomycetes</taxon>
        <taxon>Helotiales</taxon>
        <taxon>Helotiaceae</taxon>
        <taxon>Hymenoscyphus</taxon>
    </lineage>
</organism>
<reference evidence="2" key="1">
    <citation type="submission" date="2021-07" db="EMBL/GenBank/DDBJ databases">
        <authorList>
            <person name="Durling M."/>
        </authorList>
    </citation>
    <scope>NUCLEOTIDE SEQUENCE</scope>
</reference>
<dbReference type="Proteomes" id="UP000696280">
    <property type="component" value="Unassembled WGS sequence"/>
</dbReference>
<dbReference type="EMBL" id="CAJVRL010000037">
    <property type="protein sequence ID" value="CAG8950518.1"/>
    <property type="molecule type" value="Genomic_DNA"/>
</dbReference>
<evidence type="ECO:0000256" key="1">
    <source>
        <dbReference type="SAM" id="MobiDB-lite"/>
    </source>
</evidence>
<protein>
    <submittedName>
        <fullName evidence="2">Uncharacterized protein</fullName>
    </submittedName>
</protein>
<feature type="region of interest" description="Disordered" evidence="1">
    <location>
        <begin position="1"/>
        <end position="25"/>
    </location>
</feature>
<dbReference type="AlphaFoldDB" id="A0A9N9KPR4"/>
<evidence type="ECO:0000313" key="3">
    <source>
        <dbReference type="Proteomes" id="UP000696280"/>
    </source>
</evidence>
<name>A0A9N9KPR4_9HELO</name>
<dbReference type="OrthoDB" id="10300586at2759"/>
<comment type="caution">
    <text evidence="2">The sequence shown here is derived from an EMBL/GenBank/DDBJ whole genome shotgun (WGS) entry which is preliminary data.</text>
</comment>